<gene>
    <name evidence="2" type="ORF">DFR64_1879</name>
</gene>
<evidence type="ECO:0000313" key="2">
    <source>
        <dbReference type="EMBL" id="REG08511.1"/>
    </source>
</evidence>
<sequence length="75" mass="8460">MEVTNRRHTPWILWPFRLIFELIEWILRATGRLVAAVLGLVIMIVGCVLTLTIVAAPIGMPMIVFGLVLMVRGIF</sequence>
<evidence type="ECO:0000313" key="3">
    <source>
        <dbReference type="Proteomes" id="UP000256388"/>
    </source>
</evidence>
<dbReference type="OrthoDB" id="166949at2"/>
<keyword evidence="1" id="KW-0472">Membrane</keyword>
<protein>
    <submittedName>
        <fullName evidence="2">Uncharacterized protein</fullName>
    </submittedName>
</protein>
<organism evidence="2 3">
    <name type="scientific">Pelolinea submarina</name>
    <dbReference type="NCBI Taxonomy" id="913107"/>
    <lineage>
        <taxon>Bacteria</taxon>
        <taxon>Bacillati</taxon>
        <taxon>Chloroflexota</taxon>
        <taxon>Anaerolineae</taxon>
        <taxon>Anaerolineales</taxon>
        <taxon>Anaerolineaceae</taxon>
        <taxon>Pelolinea</taxon>
    </lineage>
</organism>
<accession>A0A347ZNM7</accession>
<keyword evidence="1" id="KW-0812">Transmembrane</keyword>
<feature type="transmembrane region" description="Helical" evidence="1">
    <location>
        <begin position="36"/>
        <end position="69"/>
    </location>
</feature>
<evidence type="ECO:0000256" key="1">
    <source>
        <dbReference type="SAM" id="Phobius"/>
    </source>
</evidence>
<reference evidence="2 3" key="1">
    <citation type="submission" date="2018-08" db="EMBL/GenBank/DDBJ databases">
        <title>Genomic Encyclopedia of Type Strains, Phase IV (KMG-IV): sequencing the most valuable type-strain genomes for metagenomic binning, comparative biology and taxonomic classification.</title>
        <authorList>
            <person name="Goeker M."/>
        </authorList>
    </citation>
    <scope>NUCLEOTIDE SEQUENCE [LARGE SCALE GENOMIC DNA]</scope>
    <source>
        <strain evidence="2 3">DSM 23923</strain>
    </source>
</reference>
<dbReference type="EMBL" id="QUMS01000002">
    <property type="protein sequence ID" value="REG08511.1"/>
    <property type="molecule type" value="Genomic_DNA"/>
</dbReference>
<comment type="caution">
    <text evidence="2">The sequence shown here is derived from an EMBL/GenBank/DDBJ whole genome shotgun (WGS) entry which is preliminary data.</text>
</comment>
<dbReference type="Proteomes" id="UP000256388">
    <property type="component" value="Unassembled WGS sequence"/>
</dbReference>
<proteinExistence type="predicted"/>
<name>A0A347ZNM7_9CHLR</name>
<keyword evidence="1" id="KW-1133">Transmembrane helix</keyword>
<keyword evidence="3" id="KW-1185">Reference proteome</keyword>
<dbReference type="AlphaFoldDB" id="A0A347ZNM7"/>
<dbReference type="RefSeq" id="WP_116225164.1">
    <property type="nucleotide sequence ID" value="NZ_AP018437.1"/>
</dbReference>